<evidence type="ECO:0000256" key="12">
    <source>
        <dbReference type="HAMAP-Rule" id="MF_02042"/>
    </source>
</evidence>
<dbReference type="HAMAP" id="MF_02042">
    <property type="entry name" value="DusB_subfam"/>
    <property type="match status" value="1"/>
</dbReference>
<accession>A0A4Z1R817</accession>
<dbReference type="InterPro" id="IPR004652">
    <property type="entry name" value="DusB-like"/>
</dbReference>
<feature type="binding site" evidence="12 15">
    <location>
        <begin position="224"/>
        <end position="225"/>
    </location>
    <ligand>
        <name>FMN</name>
        <dbReference type="ChEBI" id="CHEBI:58210"/>
    </ligand>
</feature>
<evidence type="ECO:0000256" key="9">
    <source>
        <dbReference type="ARBA" id="ARBA00023002"/>
    </source>
</evidence>
<evidence type="ECO:0000256" key="14">
    <source>
        <dbReference type="PIRSR" id="PIRSR006621-1"/>
    </source>
</evidence>
<keyword evidence="8 12" id="KW-0694">RNA-binding</keyword>
<evidence type="ECO:0000256" key="15">
    <source>
        <dbReference type="PIRSR" id="PIRSR006621-2"/>
    </source>
</evidence>
<comment type="function">
    <text evidence="2 12 13">Catalyzes the synthesis of 5,6-dihydrouridine (D), a modified base found in the D-loop of most tRNAs, via the reduction of the C5-C6 double bond in target uridines.</text>
</comment>
<name>A0A4Z1R817_9GAMM</name>
<keyword evidence="6 12" id="KW-0819">tRNA processing</keyword>
<evidence type="ECO:0000256" key="13">
    <source>
        <dbReference type="PIRNR" id="PIRNR006621"/>
    </source>
</evidence>
<evidence type="ECO:0000256" key="2">
    <source>
        <dbReference type="ARBA" id="ARBA00002790"/>
    </source>
</evidence>
<evidence type="ECO:0000256" key="10">
    <source>
        <dbReference type="ARBA" id="ARBA00048205"/>
    </source>
</evidence>
<comment type="catalytic activity">
    <reaction evidence="10 12">
        <text>a 5,6-dihydrouridine in tRNA + NADP(+) = a uridine in tRNA + NADPH + H(+)</text>
        <dbReference type="Rhea" id="RHEA:23624"/>
        <dbReference type="Rhea" id="RHEA-COMP:13339"/>
        <dbReference type="Rhea" id="RHEA-COMP:13887"/>
        <dbReference type="ChEBI" id="CHEBI:15378"/>
        <dbReference type="ChEBI" id="CHEBI:57783"/>
        <dbReference type="ChEBI" id="CHEBI:58349"/>
        <dbReference type="ChEBI" id="CHEBI:65315"/>
        <dbReference type="ChEBI" id="CHEBI:74443"/>
    </reaction>
</comment>
<dbReference type="InterPro" id="IPR024036">
    <property type="entry name" value="tRNA-dHydroUridine_Synthase_C"/>
</dbReference>
<dbReference type="PANTHER" id="PTHR45846:SF1">
    <property type="entry name" value="TRNA-DIHYDROURIDINE(47) SYNTHASE [NAD(P)(+)]-LIKE"/>
    <property type="match status" value="1"/>
</dbReference>
<keyword evidence="4 12" id="KW-0285">Flavoprotein</keyword>
<feature type="binding site" evidence="15">
    <location>
        <position position="169"/>
    </location>
    <ligand>
        <name>FMN</name>
        <dbReference type="ChEBI" id="CHEBI:58210"/>
    </ligand>
</feature>
<feature type="binding site" evidence="12">
    <location>
        <begin position="200"/>
        <end position="202"/>
    </location>
    <ligand>
        <name>FMN</name>
        <dbReference type="ChEBI" id="CHEBI:58210"/>
    </ligand>
</feature>
<sequence>MQIGPHRIDPRVILAPMAGVTDKPFRQLCKRLGAGLAVSEMTTSDPRFWNTRKSLHRMDHVGEPDPVSVQIAGTEPAVMAEAARHNVEHGAQIIDINMGCPAKKVCNAWAGSALMRDEALVGRILDAVVGAVDVPVTLKIRTGWDADHRNAPSIARIAQEAGIAALSIHGRTRDQQYTGHAEYDTIAAIKAQLAIPVIANGDIDSPDRAALVLRRTGADAVMVGRAAQGRPWIFREIAHFLATGERLLPPTLAEVRDVLLGHLEALHAFYGEQSGVRIARKHLGWYAKDRPEHSAEQRAAFRAVVNRAETAQAQLALTRDYFDALIAGVAVEWSSAA</sequence>
<evidence type="ECO:0000256" key="8">
    <source>
        <dbReference type="ARBA" id="ARBA00022884"/>
    </source>
</evidence>
<dbReference type="Pfam" id="PF01207">
    <property type="entry name" value="Dus"/>
    <property type="match status" value="1"/>
</dbReference>
<feature type="binding site" evidence="12 15">
    <location>
        <position position="139"/>
    </location>
    <ligand>
        <name>FMN</name>
        <dbReference type="ChEBI" id="CHEBI:58210"/>
    </ligand>
</feature>
<evidence type="ECO:0000259" key="16">
    <source>
        <dbReference type="Pfam" id="PF01207"/>
    </source>
</evidence>
<keyword evidence="7 12" id="KW-0521">NADP</keyword>
<evidence type="ECO:0000256" key="4">
    <source>
        <dbReference type="ARBA" id="ARBA00022630"/>
    </source>
</evidence>
<dbReference type="GO" id="GO:0010181">
    <property type="term" value="F:FMN binding"/>
    <property type="evidence" value="ECO:0007669"/>
    <property type="project" value="UniProtKB-UniRule"/>
</dbReference>
<evidence type="ECO:0000256" key="11">
    <source>
        <dbReference type="ARBA" id="ARBA00048802"/>
    </source>
</evidence>
<dbReference type="InterPro" id="IPR018517">
    <property type="entry name" value="tRNA_hU_synthase_CS"/>
</dbReference>
<organism evidence="17 18">
    <name type="scientific">Luteimonas yindakuii</name>
    <dbReference type="NCBI Taxonomy" id="2565782"/>
    <lineage>
        <taxon>Bacteria</taxon>
        <taxon>Pseudomonadati</taxon>
        <taxon>Pseudomonadota</taxon>
        <taxon>Gammaproteobacteria</taxon>
        <taxon>Lysobacterales</taxon>
        <taxon>Lysobacteraceae</taxon>
        <taxon>Luteimonas</taxon>
    </lineage>
</organism>
<proteinExistence type="inferred from homology"/>
<dbReference type="SUPFAM" id="SSF51395">
    <property type="entry name" value="FMN-linked oxidoreductases"/>
    <property type="match status" value="1"/>
</dbReference>
<dbReference type="InterPro" id="IPR035587">
    <property type="entry name" value="DUS-like_FMN-bd"/>
</dbReference>
<keyword evidence="9 12" id="KW-0560">Oxidoreductase</keyword>
<comment type="caution">
    <text evidence="17">The sequence shown here is derived from an EMBL/GenBank/DDBJ whole genome shotgun (WGS) entry which is preliminary data.</text>
</comment>
<dbReference type="Proteomes" id="UP000298681">
    <property type="component" value="Unassembled WGS sequence"/>
</dbReference>
<evidence type="ECO:0000256" key="5">
    <source>
        <dbReference type="ARBA" id="ARBA00022643"/>
    </source>
</evidence>
<protein>
    <recommendedName>
        <fullName evidence="12">tRNA-dihydrouridine synthase B</fullName>
        <ecNumber evidence="12">1.3.1.-</ecNumber>
    </recommendedName>
</protein>
<evidence type="ECO:0000313" key="18">
    <source>
        <dbReference type="Proteomes" id="UP000298681"/>
    </source>
</evidence>
<dbReference type="RefSeq" id="WP_134674867.1">
    <property type="nucleotide sequence ID" value="NZ_SPUH01000002.1"/>
</dbReference>
<dbReference type="Gene3D" id="3.20.20.70">
    <property type="entry name" value="Aldolase class I"/>
    <property type="match status" value="1"/>
</dbReference>
<dbReference type="GO" id="GO:0050660">
    <property type="term" value="F:flavin adenine dinucleotide binding"/>
    <property type="evidence" value="ECO:0007669"/>
    <property type="project" value="InterPro"/>
</dbReference>
<dbReference type="AlphaFoldDB" id="A0A4Z1R817"/>
<comment type="cofactor">
    <cofactor evidence="1 12 13 15">
        <name>FMN</name>
        <dbReference type="ChEBI" id="CHEBI:58210"/>
    </cofactor>
</comment>
<evidence type="ECO:0000256" key="3">
    <source>
        <dbReference type="ARBA" id="ARBA00022555"/>
    </source>
</evidence>
<dbReference type="PROSITE" id="PS01136">
    <property type="entry name" value="UPF0034"/>
    <property type="match status" value="1"/>
</dbReference>
<evidence type="ECO:0000256" key="6">
    <source>
        <dbReference type="ARBA" id="ARBA00022694"/>
    </source>
</evidence>
<keyword evidence="5 12" id="KW-0288">FMN</keyword>
<comment type="catalytic activity">
    <reaction evidence="11 12">
        <text>a 5,6-dihydrouridine in tRNA + NAD(+) = a uridine in tRNA + NADH + H(+)</text>
        <dbReference type="Rhea" id="RHEA:54452"/>
        <dbReference type="Rhea" id="RHEA-COMP:13339"/>
        <dbReference type="Rhea" id="RHEA-COMP:13887"/>
        <dbReference type="ChEBI" id="CHEBI:15378"/>
        <dbReference type="ChEBI" id="CHEBI:57540"/>
        <dbReference type="ChEBI" id="CHEBI:57945"/>
        <dbReference type="ChEBI" id="CHEBI:65315"/>
        <dbReference type="ChEBI" id="CHEBI:74443"/>
    </reaction>
</comment>
<dbReference type="GO" id="GO:0017150">
    <property type="term" value="F:tRNA dihydrouridine synthase activity"/>
    <property type="evidence" value="ECO:0007669"/>
    <property type="project" value="UniProtKB-UniRule"/>
</dbReference>
<feature type="active site" description="Proton donor" evidence="12 14">
    <location>
        <position position="100"/>
    </location>
</feature>
<dbReference type="PIRSF" id="PIRSF006621">
    <property type="entry name" value="Dus"/>
    <property type="match status" value="1"/>
</dbReference>
<evidence type="ECO:0000313" key="17">
    <source>
        <dbReference type="EMBL" id="TKS52768.1"/>
    </source>
</evidence>
<comment type="similarity">
    <text evidence="13">Belongs to the dus family.</text>
</comment>
<feature type="binding site" evidence="12 15">
    <location>
        <position position="70"/>
    </location>
    <ligand>
        <name>FMN</name>
        <dbReference type="ChEBI" id="CHEBI:58210"/>
    </ligand>
</feature>
<dbReference type="EMBL" id="SPUH01000002">
    <property type="protein sequence ID" value="TKS52768.1"/>
    <property type="molecule type" value="Genomic_DNA"/>
</dbReference>
<dbReference type="InterPro" id="IPR032887">
    <property type="entry name" value="DusB"/>
</dbReference>
<dbReference type="PANTHER" id="PTHR45846">
    <property type="entry name" value="TRNA-DIHYDROURIDINE(47) SYNTHASE [NAD(P)(+)]-LIKE"/>
    <property type="match status" value="1"/>
</dbReference>
<dbReference type="InterPro" id="IPR001269">
    <property type="entry name" value="DUS_fam"/>
</dbReference>
<feature type="binding site" evidence="12 15">
    <location>
        <begin position="16"/>
        <end position="18"/>
    </location>
    <ligand>
        <name>FMN</name>
        <dbReference type="ChEBI" id="CHEBI:58210"/>
    </ligand>
</feature>
<gene>
    <name evidence="12 17" type="primary">dusB</name>
    <name evidence="17" type="ORF">E4582_11020</name>
</gene>
<dbReference type="EC" id="1.3.1.-" evidence="12"/>
<evidence type="ECO:0000256" key="1">
    <source>
        <dbReference type="ARBA" id="ARBA00001917"/>
    </source>
</evidence>
<evidence type="ECO:0000256" key="7">
    <source>
        <dbReference type="ARBA" id="ARBA00022857"/>
    </source>
</evidence>
<keyword evidence="15" id="KW-0547">Nucleotide-binding</keyword>
<dbReference type="InterPro" id="IPR013785">
    <property type="entry name" value="Aldolase_TIM"/>
</dbReference>
<comment type="similarity">
    <text evidence="12">Belongs to the Dus family. DusB subfamily.</text>
</comment>
<reference evidence="17 18" key="1">
    <citation type="submission" date="2019-01" db="EMBL/GenBank/DDBJ databases">
        <authorList>
            <person name="Zhang S."/>
        </authorList>
    </citation>
    <scope>NUCLEOTIDE SEQUENCE [LARGE SCALE GENOMIC DNA]</scope>
    <source>
        <strain evidence="17 18">1626</strain>
    </source>
</reference>
<dbReference type="CDD" id="cd02801">
    <property type="entry name" value="DUS_like_FMN"/>
    <property type="match status" value="1"/>
</dbReference>
<keyword evidence="18" id="KW-1185">Reference proteome</keyword>
<dbReference type="NCBIfam" id="TIGR00737">
    <property type="entry name" value="nifR3_yhdG"/>
    <property type="match status" value="1"/>
</dbReference>
<dbReference type="Gene3D" id="1.10.1200.80">
    <property type="entry name" value="Putative flavin oxidoreducatase, domain 2"/>
    <property type="match status" value="1"/>
</dbReference>
<keyword evidence="3 12" id="KW-0820">tRNA-binding</keyword>
<dbReference type="GO" id="GO:0000049">
    <property type="term" value="F:tRNA binding"/>
    <property type="evidence" value="ECO:0007669"/>
    <property type="project" value="UniProtKB-UniRule"/>
</dbReference>
<feature type="domain" description="DUS-like FMN-binding" evidence="16">
    <location>
        <begin position="13"/>
        <end position="319"/>
    </location>
</feature>